<accession>A0A9Q5HYI4</accession>
<evidence type="ECO:0000259" key="1">
    <source>
        <dbReference type="Pfam" id="PF20151"/>
    </source>
</evidence>
<gene>
    <name evidence="2" type="ORF">A7U60_g4634</name>
</gene>
<comment type="caution">
    <text evidence="2">The sequence shown here is derived from an EMBL/GenBank/DDBJ whole genome shotgun (WGS) entry which is preliminary data.</text>
</comment>
<dbReference type="EMBL" id="LNZH02000182">
    <property type="protein sequence ID" value="OCB88229.1"/>
    <property type="molecule type" value="Genomic_DNA"/>
</dbReference>
<dbReference type="OrthoDB" id="2745134at2759"/>
<proteinExistence type="predicted"/>
<keyword evidence="3" id="KW-1185">Reference proteome</keyword>
<evidence type="ECO:0000313" key="3">
    <source>
        <dbReference type="Proteomes" id="UP000757232"/>
    </source>
</evidence>
<protein>
    <recommendedName>
        <fullName evidence="1">DUF6533 domain-containing protein</fullName>
    </recommendedName>
</protein>
<dbReference type="AlphaFoldDB" id="A0A9Q5HYI4"/>
<dbReference type="Proteomes" id="UP000757232">
    <property type="component" value="Unassembled WGS sequence"/>
</dbReference>
<name>A0A9Q5HYI4_SANBA</name>
<reference evidence="2" key="1">
    <citation type="submission" date="2016-06" db="EMBL/GenBank/DDBJ databases">
        <title>Draft Genome sequence of the fungus Inonotus baumii.</title>
        <authorList>
            <person name="Zhu H."/>
            <person name="Lin W."/>
        </authorList>
    </citation>
    <scope>NUCLEOTIDE SEQUENCE</scope>
    <source>
        <strain evidence="2">821</strain>
    </source>
</reference>
<feature type="domain" description="DUF6533" evidence="1">
    <location>
        <begin position="153"/>
        <end position="191"/>
    </location>
</feature>
<dbReference type="InterPro" id="IPR045340">
    <property type="entry name" value="DUF6533"/>
</dbReference>
<evidence type="ECO:0000313" key="2">
    <source>
        <dbReference type="EMBL" id="OCB88229.1"/>
    </source>
</evidence>
<dbReference type="Pfam" id="PF20151">
    <property type="entry name" value="DUF6533"/>
    <property type="match status" value="1"/>
</dbReference>
<sequence>MPLSLWQQLVDEVSFVPASGYLATGIAKPPPLKTMLRRHTRIPPIRRREALGTFASRIRFRSYHGYSRAWEPVLFGLQDFSPLSQVADEVVMVIFIRAQRIAVDVHLGAAKGHINTALSQRSLRGLLQMHELVGSESLPEMTYQQKVLLISKYYQLASCIVLLYDYFLTFGLEVERVWERSFAFPEVLFYLAYFQILPTGIMHCPFVLYDYFMAFGLEVERNRYFPLLSYIWILIAYHQTSWPSSA</sequence>
<organism evidence="2 3">
    <name type="scientific">Sanghuangporus baumii</name>
    <name type="common">Phellinus baumii</name>
    <dbReference type="NCBI Taxonomy" id="108892"/>
    <lineage>
        <taxon>Eukaryota</taxon>
        <taxon>Fungi</taxon>
        <taxon>Dikarya</taxon>
        <taxon>Basidiomycota</taxon>
        <taxon>Agaricomycotina</taxon>
        <taxon>Agaricomycetes</taxon>
        <taxon>Hymenochaetales</taxon>
        <taxon>Hymenochaetaceae</taxon>
        <taxon>Sanghuangporus</taxon>
    </lineage>
</organism>